<dbReference type="EMBL" id="CM042011">
    <property type="protein sequence ID" value="KAI3765900.1"/>
    <property type="molecule type" value="Genomic_DNA"/>
</dbReference>
<name>A0ACB9F463_CICIN</name>
<evidence type="ECO:0000313" key="1">
    <source>
        <dbReference type="EMBL" id="KAI3765900.1"/>
    </source>
</evidence>
<accession>A0ACB9F463</accession>
<gene>
    <name evidence="1" type="ORF">L2E82_15946</name>
</gene>
<sequence>MDNDELSPWQVDDVKDFIDDYVEKNQEDFDEFDDVDMLYETLSLDNVEAPGFVKFQVMKIDNGRLHFC</sequence>
<reference evidence="1 2" key="2">
    <citation type="journal article" date="2022" name="Mol. Ecol. Resour.">
        <title>The genomes of chicory, endive, great burdock and yacon provide insights into Asteraceae paleo-polyploidization history and plant inulin production.</title>
        <authorList>
            <person name="Fan W."/>
            <person name="Wang S."/>
            <person name="Wang H."/>
            <person name="Wang A."/>
            <person name="Jiang F."/>
            <person name="Liu H."/>
            <person name="Zhao H."/>
            <person name="Xu D."/>
            <person name="Zhang Y."/>
        </authorList>
    </citation>
    <scope>NUCLEOTIDE SEQUENCE [LARGE SCALE GENOMIC DNA]</scope>
    <source>
        <strain evidence="2">cv. Punajuju</strain>
        <tissue evidence="1">Leaves</tissue>
    </source>
</reference>
<proteinExistence type="predicted"/>
<evidence type="ECO:0000313" key="2">
    <source>
        <dbReference type="Proteomes" id="UP001055811"/>
    </source>
</evidence>
<comment type="caution">
    <text evidence="1">The sequence shown here is derived from an EMBL/GenBank/DDBJ whole genome shotgun (WGS) entry which is preliminary data.</text>
</comment>
<organism evidence="1 2">
    <name type="scientific">Cichorium intybus</name>
    <name type="common">Chicory</name>
    <dbReference type="NCBI Taxonomy" id="13427"/>
    <lineage>
        <taxon>Eukaryota</taxon>
        <taxon>Viridiplantae</taxon>
        <taxon>Streptophyta</taxon>
        <taxon>Embryophyta</taxon>
        <taxon>Tracheophyta</taxon>
        <taxon>Spermatophyta</taxon>
        <taxon>Magnoliopsida</taxon>
        <taxon>eudicotyledons</taxon>
        <taxon>Gunneridae</taxon>
        <taxon>Pentapetalae</taxon>
        <taxon>asterids</taxon>
        <taxon>campanulids</taxon>
        <taxon>Asterales</taxon>
        <taxon>Asteraceae</taxon>
        <taxon>Cichorioideae</taxon>
        <taxon>Cichorieae</taxon>
        <taxon>Cichoriinae</taxon>
        <taxon>Cichorium</taxon>
    </lineage>
</organism>
<protein>
    <submittedName>
        <fullName evidence="1">Uncharacterized protein</fullName>
    </submittedName>
</protein>
<dbReference type="Proteomes" id="UP001055811">
    <property type="component" value="Linkage Group LG03"/>
</dbReference>
<reference evidence="2" key="1">
    <citation type="journal article" date="2022" name="Mol. Ecol. Resour.">
        <title>The genomes of chicory, endive, great burdock and yacon provide insights into Asteraceae palaeo-polyploidization history and plant inulin production.</title>
        <authorList>
            <person name="Fan W."/>
            <person name="Wang S."/>
            <person name="Wang H."/>
            <person name="Wang A."/>
            <person name="Jiang F."/>
            <person name="Liu H."/>
            <person name="Zhao H."/>
            <person name="Xu D."/>
            <person name="Zhang Y."/>
        </authorList>
    </citation>
    <scope>NUCLEOTIDE SEQUENCE [LARGE SCALE GENOMIC DNA]</scope>
    <source>
        <strain evidence="2">cv. Punajuju</strain>
    </source>
</reference>
<keyword evidence="2" id="KW-1185">Reference proteome</keyword>